<accession>A0ABU1S4C2</accession>
<feature type="transmembrane region" description="Helical" evidence="1">
    <location>
        <begin position="169"/>
        <end position="189"/>
    </location>
</feature>
<evidence type="ECO:0000313" key="2">
    <source>
        <dbReference type="EMBL" id="MDR6845860.1"/>
    </source>
</evidence>
<evidence type="ECO:0008006" key="4">
    <source>
        <dbReference type="Google" id="ProtNLM"/>
    </source>
</evidence>
<proteinExistence type="predicted"/>
<dbReference type="Proteomes" id="UP001261871">
    <property type="component" value="Unassembled WGS sequence"/>
</dbReference>
<dbReference type="RefSeq" id="WP_310007510.1">
    <property type="nucleotide sequence ID" value="NZ_JAVDTX010000005.1"/>
</dbReference>
<sequence length="232" mass="26906">MKASTPSLIIFFITSVLAIIFKLMEFENLVLCTKSIIIPSLFIYYLVSNNYKVSGLKAIIFFLFFVRDIFNTLKISESAMGSFLCVLAVYVLLIFMAKKDFKQLKFSFRDSLSIFILIFGIAAICYSVLNLKLENLELDFSLYVAFGIILSVLSVISILNYIKNGSYAFFNAMLMCICFIITDIFFVLYKFYFYNYVFTLISIITQFSSYFFMVNYFLEKNKVSDELKESSF</sequence>
<feature type="transmembrane region" description="Helical" evidence="1">
    <location>
        <begin position="79"/>
        <end position="96"/>
    </location>
</feature>
<organism evidence="2 3">
    <name type="scientific">Flavobacterium granuli</name>
    <dbReference type="NCBI Taxonomy" id="280093"/>
    <lineage>
        <taxon>Bacteria</taxon>
        <taxon>Pseudomonadati</taxon>
        <taxon>Bacteroidota</taxon>
        <taxon>Flavobacteriia</taxon>
        <taxon>Flavobacteriales</taxon>
        <taxon>Flavobacteriaceae</taxon>
        <taxon>Flavobacterium</taxon>
    </lineage>
</organism>
<feature type="transmembrane region" description="Helical" evidence="1">
    <location>
        <begin position="195"/>
        <end position="218"/>
    </location>
</feature>
<dbReference type="EMBL" id="JAVDTX010000005">
    <property type="protein sequence ID" value="MDR6845860.1"/>
    <property type="molecule type" value="Genomic_DNA"/>
</dbReference>
<keyword evidence="1" id="KW-1133">Transmembrane helix</keyword>
<comment type="caution">
    <text evidence="2">The sequence shown here is derived from an EMBL/GenBank/DDBJ whole genome shotgun (WGS) entry which is preliminary data.</text>
</comment>
<protein>
    <recommendedName>
        <fullName evidence="4">YhhN-like protein</fullName>
    </recommendedName>
</protein>
<reference evidence="2 3" key="1">
    <citation type="submission" date="2023-07" db="EMBL/GenBank/DDBJ databases">
        <title>Sorghum-associated microbial communities from plants grown in Nebraska, USA.</title>
        <authorList>
            <person name="Schachtman D."/>
        </authorList>
    </citation>
    <scope>NUCLEOTIDE SEQUENCE [LARGE SCALE GENOMIC DNA]</scope>
    <source>
        <strain evidence="2 3">BE124</strain>
    </source>
</reference>
<evidence type="ECO:0000256" key="1">
    <source>
        <dbReference type="SAM" id="Phobius"/>
    </source>
</evidence>
<feature type="transmembrane region" description="Helical" evidence="1">
    <location>
        <begin position="141"/>
        <end position="162"/>
    </location>
</feature>
<keyword evidence="3" id="KW-1185">Reference proteome</keyword>
<gene>
    <name evidence="2" type="ORF">J2W95_002570</name>
</gene>
<name>A0ABU1S4C2_9FLAO</name>
<keyword evidence="1" id="KW-0812">Transmembrane</keyword>
<evidence type="ECO:0000313" key="3">
    <source>
        <dbReference type="Proteomes" id="UP001261871"/>
    </source>
</evidence>
<keyword evidence="1" id="KW-0472">Membrane</keyword>
<feature type="transmembrane region" description="Helical" evidence="1">
    <location>
        <begin position="108"/>
        <end position="129"/>
    </location>
</feature>